<evidence type="ECO:0000256" key="3">
    <source>
        <dbReference type="ARBA" id="ARBA00023082"/>
    </source>
</evidence>
<comment type="similarity">
    <text evidence="1">Belongs to the sigma-70 factor family. ECF subfamily.</text>
</comment>
<keyword evidence="10" id="KW-1185">Reference proteome</keyword>
<reference evidence="8 9" key="1">
    <citation type="submission" date="2018-05" db="EMBL/GenBank/DDBJ databases">
        <title>Genomic Encyclopedia of Archaeal and Bacterial Type Strains, Phase II (KMG-II): from individual species to whole genera.</title>
        <authorList>
            <person name="Goeker M."/>
        </authorList>
    </citation>
    <scope>NUCLEOTIDE SEQUENCE [LARGE SCALE GENOMIC DNA]</scope>
    <source>
        <strain evidence="8 9">DSM 23514</strain>
    </source>
</reference>
<name>A0A316E4U8_9FLAO</name>
<accession>A0A316E4U8</accession>
<dbReference type="GO" id="GO:0006352">
    <property type="term" value="P:DNA-templated transcription initiation"/>
    <property type="evidence" value="ECO:0007669"/>
    <property type="project" value="InterPro"/>
</dbReference>
<dbReference type="InterPro" id="IPR013324">
    <property type="entry name" value="RNA_pol_sigma_r3/r4-like"/>
</dbReference>
<dbReference type="SUPFAM" id="SSF88659">
    <property type="entry name" value="Sigma3 and sigma4 domains of RNA polymerase sigma factors"/>
    <property type="match status" value="1"/>
</dbReference>
<sequence>MSLEELINKCKKGDRKAQERLYRQYADILFGICLKYSRNKSEAEDSLHDSFMTIFEKIGQYKSKGSFEGWIKRITVNTVLQKYRKEEYLKVVTENTEEEVEVETGYMDLDLQTLLGYIQELPNKYRLTFNLYVLDGYSHKEISTMLGTSPGTSKSNLARARMILKEKIESRKAKAIIGILIMALGKDPCNPHGVHNRKDMNIAEHKAK</sequence>
<evidence type="ECO:0000313" key="8">
    <source>
        <dbReference type="EMBL" id="PWK25424.1"/>
    </source>
</evidence>
<dbReference type="EMBL" id="QGGQ01000001">
    <property type="protein sequence ID" value="PWK25424.1"/>
    <property type="molecule type" value="Genomic_DNA"/>
</dbReference>
<evidence type="ECO:0000313" key="7">
    <source>
        <dbReference type="EMBL" id="MBD1259968.1"/>
    </source>
</evidence>
<dbReference type="OrthoDB" id="1056775at2"/>
<evidence type="ECO:0000259" key="5">
    <source>
        <dbReference type="Pfam" id="PF04542"/>
    </source>
</evidence>
<keyword evidence="2" id="KW-0805">Transcription regulation</keyword>
<dbReference type="AlphaFoldDB" id="A0A316E4U8"/>
<dbReference type="NCBIfam" id="TIGR02937">
    <property type="entry name" value="sigma70-ECF"/>
    <property type="match status" value="1"/>
</dbReference>
<organism evidence="8 9">
    <name type="scientific">Maribacter polysiphoniae</name>
    <dbReference type="NCBI Taxonomy" id="429344"/>
    <lineage>
        <taxon>Bacteria</taxon>
        <taxon>Pseudomonadati</taxon>
        <taxon>Bacteroidota</taxon>
        <taxon>Flavobacteriia</taxon>
        <taxon>Flavobacteriales</taxon>
        <taxon>Flavobacteriaceae</taxon>
        <taxon>Maribacter</taxon>
    </lineage>
</organism>
<evidence type="ECO:0000313" key="10">
    <source>
        <dbReference type="Proteomes" id="UP000651837"/>
    </source>
</evidence>
<keyword evidence="3" id="KW-0731">Sigma factor</keyword>
<keyword evidence="4" id="KW-0804">Transcription</keyword>
<dbReference type="InterPro" id="IPR013325">
    <property type="entry name" value="RNA_pol_sigma_r2"/>
</dbReference>
<reference evidence="7 10" key="2">
    <citation type="submission" date="2020-07" db="EMBL/GenBank/DDBJ databases">
        <title>The draft genome sequence of Maribacter polysiphoniae KCTC 22021.</title>
        <authorList>
            <person name="Mu L."/>
        </authorList>
    </citation>
    <scope>NUCLEOTIDE SEQUENCE [LARGE SCALE GENOMIC DNA]</scope>
    <source>
        <strain evidence="7 10">KCTC 22021</strain>
    </source>
</reference>
<dbReference type="Pfam" id="PF08281">
    <property type="entry name" value="Sigma70_r4_2"/>
    <property type="match status" value="1"/>
</dbReference>
<dbReference type="GO" id="GO:0003677">
    <property type="term" value="F:DNA binding"/>
    <property type="evidence" value="ECO:0007669"/>
    <property type="project" value="InterPro"/>
</dbReference>
<dbReference type="Gene3D" id="1.10.10.10">
    <property type="entry name" value="Winged helix-like DNA-binding domain superfamily/Winged helix DNA-binding domain"/>
    <property type="match status" value="1"/>
</dbReference>
<dbReference type="PANTHER" id="PTHR43133:SF46">
    <property type="entry name" value="RNA POLYMERASE SIGMA-70 FACTOR ECF SUBFAMILY"/>
    <property type="match status" value="1"/>
</dbReference>
<dbReference type="InterPro" id="IPR039425">
    <property type="entry name" value="RNA_pol_sigma-70-like"/>
</dbReference>
<dbReference type="Proteomes" id="UP000245667">
    <property type="component" value="Unassembled WGS sequence"/>
</dbReference>
<evidence type="ECO:0000256" key="2">
    <source>
        <dbReference type="ARBA" id="ARBA00023015"/>
    </source>
</evidence>
<proteinExistence type="inferred from homology"/>
<dbReference type="GO" id="GO:0016987">
    <property type="term" value="F:sigma factor activity"/>
    <property type="evidence" value="ECO:0007669"/>
    <property type="project" value="UniProtKB-KW"/>
</dbReference>
<evidence type="ECO:0000256" key="1">
    <source>
        <dbReference type="ARBA" id="ARBA00010641"/>
    </source>
</evidence>
<dbReference type="Pfam" id="PF04542">
    <property type="entry name" value="Sigma70_r2"/>
    <property type="match status" value="1"/>
</dbReference>
<dbReference type="SUPFAM" id="SSF88946">
    <property type="entry name" value="Sigma2 domain of RNA polymerase sigma factors"/>
    <property type="match status" value="1"/>
</dbReference>
<dbReference type="InterPro" id="IPR014284">
    <property type="entry name" value="RNA_pol_sigma-70_dom"/>
</dbReference>
<comment type="caution">
    <text evidence="8">The sequence shown here is derived from an EMBL/GenBank/DDBJ whole genome shotgun (WGS) entry which is preliminary data.</text>
</comment>
<dbReference type="RefSeq" id="WP_109648377.1">
    <property type="nucleotide sequence ID" value="NZ_CAJQNU010000028.1"/>
</dbReference>
<dbReference type="InterPro" id="IPR007627">
    <property type="entry name" value="RNA_pol_sigma70_r2"/>
</dbReference>
<evidence type="ECO:0000259" key="6">
    <source>
        <dbReference type="Pfam" id="PF08281"/>
    </source>
</evidence>
<evidence type="ECO:0000256" key="4">
    <source>
        <dbReference type="ARBA" id="ARBA00023163"/>
    </source>
</evidence>
<protein>
    <submittedName>
        <fullName evidence="7">RNA polymerase sigma factor</fullName>
    </submittedName>
    <submittedName>
        <fullName evidence="8">RNA polymerase sigma-70 factor (ECF subfamily)</fullName>
    </submittedName>
</protein>
<feature type="domain" description="RNA polymerase sigma-70 region 2" evidence="5">
    <location>
        <begin position="21"/>
        <end position="86"/>
    </location>
</feature>
<dbReference type="InterPro" id="IPR036388">
    <property type="entry name" value="WH-like_DNA-bd_sf"/>
</dbReference>
<dbReference type="InterPro" id="IPR013249">
    <property type="entry name" value="RNA_pol_sigma70_r4_t2"/>
</dbReference>
<dbReference type="CDD" id="cd06171">
    <property type="entry name" value="Sigma70_r4"/>
    <property type="match status" value="1"/>
</dbReference>
<gene>
    <name evidence="7" type="ORF">HZY62_05160</name>
    <name evidence="8" type="ORF">LX92_00163</name>
</gene>
<feature type="domain" description="RNA polymerase sigma factor 70 region 4 type 2" evidence="6">
    <location>
        <begin position="113"/>
        <end position="162"/>
    </location>
</feature>
<dbReference type="Proteomes" id="UP000651837">
    <property type="component" value="Unassembled WGS sequence"/>
</dbReference>
<dbReference type="PANTHER" id="PTHR43133">
    <property type="entry name" value="RNA POLYMERASE ECF-TYPE SIGMA FACTO"/>
    <property type="match status" value="1"/>
</dbReference>
<evidence type="ECO:0000313" key="9">
    <source>
        <dbReference type="Proteomes" id="UP000245667"/>
    </source>
</evidence>
<dbReference type="EMBL" id="JACWLN010000002">
    <property type="protein sequence ID" value="MBD1259968.1"/>
    <property type="molecule type" value="Genomic_DNA"/>
</dbReference>
<dbReference type="Gene3D" id="1.10.1740.10">
    <property type="match status" value="1"/>
</dbReference>